<evidence type="ECO:0000256" key="2">
    <source>
        <dbReference type="ARBA" id="ARBA00005417"/>
    </source>
</evidence>
<dbReference type="CDD" id="cd03257">
    <property type="entry name" value="ABC_NikE_OppD_transporters"/>
    <property type="match status" value="2"/>
</dbReference>
<keyword evidence="4" id="KW-0547">Nucleotide-binding</keyword>
<dbReference type="RefSeq" id="WP_339855969.1">
    <property type="nucleotide sequence ID" value="NZ_CAXAXR010000029.1"/>
</dbReference>
<dbReference type="GO" id="GO:0005886">
    <property type="term" value="C:plasma membrane"/>
    <property type="evidence" value="ECO:0007669"/>
    <property type="project" value="UniProtKB-SubCell"/>
</dbReference>
<reference evidence="8 9" key="1">
    <citation type="journal article" date="2018" name="Nat. Biotechnol.">
        <title>A standardized bacterial taxonomy based on genome phylogeny substantially revises the tree of life.</title>
        <authorList>
            <person name="Parks D.H."/>
            <person name="Chuvochina M."/>
            <person name="Waite D.W."/>
            <person name="Rinke C."/>
            <person name="Skarshewski A."/>
            <person name="Chaumeil P.A."/>
            <person name="Hugenholtz P."/>
        </authorList>
    </citation>
    <scope>NUCLEOTIDE SEQUENCE [LARGE SCALE GENOMIC DNA]</scope>
    <source>
        <strain evidence="8">UBA9169</strain>
    </source>
</reference>
<dbReference type="PROSITE" id="PS00211">
    <property type="entry name" value="ABC_TRANSPORTER_1"/>
    <property type="match status" value="1"/>
</dbReference>
<evidence type="ECO:0000256" key="5">
    <source>
        <dbReference type="ARBA" id="ARBA00022840"/>
    </source>
</evidence>
<dbReference type="InterPro" id="IPR017871">
    <property type="entry name" value="ABC_transporter-like_CS"/>
</dbReference>
<feature type="domain" description="ABC transporter" evidence="7">
    <location>
        <begin position="312"/>
        <end position="562"/>
    </location>
</feature>
<evidence type="ECO:0000259" key="7">
    <source>
        <dbReference type="PROSITE" id="PS50893"/>
    </source>
</evidence>
<dbReference type="InterPro" id="IPR013563">
    <property type="entry name" value="Oligopep_ABC_C"/>
</dbReference>
<proteinExistence type="inferred from homology"/>
<dbReference type="GO" id="GO:0015833">
    <property type="term" value="P:peptide transport"/>
    <property type="evidence" value="ECO:0007669"/>
    <property type="project" value="InterPro"/>
</dbReference>
<accession>A0A348WBA6</accession>
<feature type="domain" description="ABC transporter" evidence="7">
    <location>
        <begin position="7"/>
        <end position="252"/>
    </location>
</feature>
<dbReference type="AlphaFoldDB" id="A0A348WBA6"/>
<feature type="compositionally biased region" description="Basic residues" evidence="6">
    <location>
        <begin position="286"/>
        <end position="297"/>
    </location>
</feature>
<dbReference type="NCBIfam" id="NF008453">
    <property type="entry name" value="PRK11308.1"/>
    <property type="match status" value="2"/>
</dbReference>
<dbReference type="NCBIfam" id="NF007739">
    <property type="entry name" value="PRK10419.1"/>
    <property type="match status" value="2"/>
</dbReference>
<evidence type="ECO:0000256" key="6">
    <source>
        <dbReference type="SAM" id="MobiDB-lite"/>
    </source>
</evidence>
<dbReference type="EMBL" id="DMVW01000083">
    <property type="protein sequence ID" value="HAR51818.1"/>
    <property type="molecule type" value="Genomic_DNA"/>
</dbReference>
<name>A0A348WBA6_9RHOB</name>
<keyword evidence="3" id="KW-0813">Transport</keyword>
<dbReference type="Proteomes" id="UP000264719">
    <property type="component" value="Unassembled WGS sequence"/>
</dbReference>
<dbReference type="PANTHER" id="PTHR43776:SF7">
    <property type="entry name" value="D,D-DIPEPTIDE TRANSPORT ATP-BINDING PROTEIN DDPF-RELATED"/>
    <property type="match status" value="1"/>
</dbReference>
<dbReference type="InterPro" id="IPR050319">
    <property type="entry name" value="ABC_transp_ATP-bind"/>
</dbReference>
<dbReference type="FunFam" id="3.40.50.300:FF:000016">
    <property type="entry name" value="Oligopeptide ABC transporter ATP-binding component"/>
    <property type="match status" value="2"/>
</dbReference>
<dbReference type="Gene3D" id="3.40.50.300">
    <property type="entry name" value="P-loop containing nucleotide triphosphate hydrolases"/>
    <property type="match status" value="2"/>
</dbReference>
<keyword evidence="5 8" id="KW-0067">ATP-binding</keyword>
<dbReference type="PANTHER" id="PTHR43776">
    <property type="entry name" value="TRANSPORT ATP-BINDING PROTEIN"/>
    <property type="match status" value="1"/>
</dbReference>
<dbReference type="InterPro" id="IPR003439">
    <property type="entry name" value="ABC_transporter-like_ATP-bd"/>
</dbReference>
<dbReference type="PROSITE" id="PS50893">
    <property type="entry name" value="ABC_TRANSPORTER_2"/>
    <property type="match status" value="2"/>
</dbReference>
<dbReference type="Pfam" id="PF00005">
    <property type="entry name" value="ABC_tran"/>
    <property type="match status" value="2"/>
</dbReference>
<comment type="caution">
    <text evidence="8">The sequence shown here is derived from an EMBL/GenBank/DDBJ whole genome shotgun (WGS) entry which is preliminary data.</text>
</comment>
<organism evidence="8 9">
    <name type="scientific">Roseovarius nubinhibens</name>
    <dbReference type="NCBI Taxonomy" id="314263"/>
    <lineage>
        <taxon>Bacteria</taxon>
        <taxon>Pseudomonadati</taxon>
        <taxon>Pseudomonadota</taxon>
        <taxon>Alphaproteobacteria</taxon>
        <taxon>Rhodobacterales</taxon>
        <taxon>Roseobacteraceae</taxon>
        <taxon>Roseovarius</taxon>
    </lineage>
</organism>
<dbReference type="SMART" id="SM00382">
    <property type="entry name" value="AAA"/>
    <property type="match status" value="2"/>
</dbReference>
<dbReference type="Pfam" id="PF08352">
    <property type="entry name" value="oligo_HPY"/>
    <property type="match status" value="2"/>
</dbReference>
<evidence type="ECO:0000313" key="8">
    <source>
        <dbReference type="EMBL" id="HAR51818.1"/>
    </source>
</evidence>
<dbReference type="InterPro" id="IPR027417">
    <property type="entry name" value="P-loop_NTPase"/>
</dbReference>
<feature type="region of interest" description="Disordered" evidence="6">
    <location>
        <begin position="272"/>
        <end position="300"/>
    </location>
</feature>
<evidence type="ECO:0000256" key="3">
    <source>
        <dbReference type="ARBA" id="ARBA00022448"/>
    </source>
</evidence>
<dbReference type="SUPFAM" id="SSF52540">
    <property type="entry name" value="P-loop containing nucleoside triphosphate hydrolases"/>
    <property type="match status" value="2"/>
</dbReference>
<comment type="similarity">
    <text evidence="2">Belongs to the ABC transporter superfamily.</text>
</comment>
<comment type="subcellular location">
    <subcellularLocation>
        <location evidence="1">Cell inner membrane</location>
        <topology evidence="1">Peripheral membrane protein</topology>
    </subcellularLocation>
</comment>
<evidence type="ECO:0000256" key="4">
    <source>
        <dbReference type="ARBA" id="ARBA00022741"/>
    </source>
</evidence>
<protein>
    <submittedName>
        <fullName evidence="8">Glutathione ABC transporter ATP-binding protein GsiA</fullName>
    </submittedName>
</protein>
<dbReference type="GO" id="GO:0016887">
    <property type="term" value="F:ATP hydrolysis activity"/>
    <property type="evidence" value="ECO:0007669"/>
    <property type="project" value="InterPro"/>
</dbReference>
<evidence type="ECO:0000313" key="9">
    <source>
        <dbReference type="Proteomes" id="UP000264719"/>
    </source>
</evidence>
<sequence length="581" mass="63851">MQVPPLLSVKDLHVSFGKVKAVRGISFDVQPGEVVCIVGESGSGKSVTARALMGLLEDGAVSSGEILLRGSPIKNDDSPRMNRIRGRDIAMIFQEPLTALNPAMRVGHQIAEMILNHTDVSRRDAQAQAVSLLDRVGIRDAKERANAYPHELSGGMRQRVMIACACAANPGLIIADEPTTALDVTIQAQVLDLLFKMQRDLGSSLLFVTHDLGVVAEIADRVVVLYKGELIEQGPVEKIFSAADHPYTRALIKAAPDINLPRSPLRRFPSVDTEAIFNPPSDDTKKKQRPPARAKHSHAMDRTRPLDLPALLEVRDLRRSFTLGRGLLKGPRRKLHAVDGVSLTIARGTTTALIGESGSGKTTLGRCIAQLDRPTSGSTYFAGQDTTVLRGAPLLRFRRHVQTIFQDPYASLNPRRPIGEAITDGLAIHGLADQKERDTRARGLLQRVGLSPEDALRYPHQFSGGQRQRIAIARALALDPEFIIADEAVSALDVSVRAQVLNLLIELQEERGLSFLFITHDLSTVRQFANRIAIMQNGRIVEEAPTEEIFTSPRHPYTRDLLSAVPRLFPDPGTRLRQRYL</sequence>
<gene>
    <name evidence="8" type="ORF">DCS45_08070</name>
</gene>
<dbReference type="GO" id="GO:0055085">
    <property type="term" value="P:transmembrane transport"/>
    <property type="evidence" value="ECO:0007669"/>
    <property type="project" value="UniProtKB-ARBA"/>
</dbReference>
<evidence type="ECO:0000256" key="1">
    <source>
        <dbReference type="ARBA" id="ARBA00004417"/>
    </source>
</evidence>
<dbReference type="GO" id="GO:0005524">
    <property type="term" value="F:ATP binding"/>
    <property type="evidence" value="ECO:0007669"/>
    <property type="project" value="UniProtKB-KW"/>
</dbReference>
<dbReference type="InterPro" id="IPR003593">
    <property type="entry name" value="AAA+_ATPase"/>
</dbReference>